<keyword evidence="2" id="KW-1185">Reference proteome</keyword>
<organism evidence="1 2">
    <name type="scientific">Streptomyces cylindrosporus</name>
    <dbReference type="NCBI Taxonomy" id="2927583"/>
    <lineage>
        <taxon>Bacteria</taxon>
        <taxon>Bacillati</taxon>
        <taxon>Actinomycetota</taxon>
        <taxon>Actinomycetes</taxon>
        <taxon>Kitasatosporales</taxon>
        <taxon>Streptomycetaceae</taxon>
        <taxon>Streptomyces</taxon>
    </lineage>
</organism>
<accession>A0ABS9YNQ4</accession>
<gene>
    <name evidence="1" type="ORF">MQP27_41025</name>
</gene>
<dbReference type="RefSeq" id="WP_242775208.1">
    <property type="nucleotide sequence ID" value="NZ_JALDAY010000015.1"/>
</dbReference>
<evidence type="ECO:0000313" key="2">
    <source>
        <dbReference type="Proteomes" id="UP001165269"/>
    </source>
</evidence>
<name>A0ABS9YNQ4_9ACTN</name>
<dbReference type="Proteomes" id="UP001165269">
    <property type="component" value="Unassembled WGS sequence"/>
</dbReference>
<evidence type="ECO:0000313" key="1">
    <source>
        <dbReference type="EMBL" id="MCI3277471.1"/>
    </source>
</evidence>
<protein>
    <recommendedName>
        <fullName evidence="3">ANTAR domain-containing protein</fullName>
    </recommendedName>
</protein>
<proteinExistence type="predicted"/>
<comment type="caution">
    <text evidence="1">The sequence shown here is derived from an EMBL/GenBank/DDBJ whole genome shotgun (WGS) entry which is preliminary data.</text>
</comment>
<sequence length="103" mass="11237">MNDDSELPRPATGQLLALATAARPDWPLDQLRDAIAQARTAGMTFGRALVVVAQMIADPMAQPGDLLAELPEPWRHRRRPPGPETYHRGAAAVRAALHHTETD</sequence>
<reference evidence="1" key="1">
    <citation type="submission" date="2022-03" db="EMBL/GenBank/DDBJ databases">
        <title>Streptomyces 7R015 and 7R016 isolated from Barleria lupulina in Thailand.</title>
        <authorList>
            <person name="Kanchanasin P."/>
            <person name="Phongsopitanun W."/>
            <person name="Tanasupawat S."/>
        </authorList>
    </citation>
    <scope>NUCLEOTIDE SEQUENCE</scope>
    <source>
        <strain evidence="1">7R015</strain>
    </source>
</reference>
<evidence type="ECO:0008006" key="3">
    <source>
        <dbReference type="Google" id="ProtNLM"/>
    </source>
</evidence>
<dbReference type="EMBL" id="JALDAY010000015">
    <property type="protein sequence ID" value="MCI3277471.1"/>
    <property type="molecule type" value="Genomic_DNA"/>
</dbReference>